<dbReference type="EMBL" id="CABPSE010000003">
    <property type="protein sequence ID" value="VVD86935.1"/>
    <property type="molecule type" value="Genomic_DNA"/>
</dbReference>
<evidence type="ECO:0000313" key="2">
    <source>
        <dbReference type="EMBL" id="VVD86935.1"/>
    </source>
</evidence>
<gene>
    <name evidence="2" type="ORF">PCO31111_01424</name>
</gene>
<sequence>MTQSRFARVAPAFLAFVAALALPHSLGYPATVTETTVTGFDSPNYVSAQPRNAAFLCVSPLRASSYGWALVGRASALPGAYVTGLSTSPCARPPRLTVGSGLTAHVRGRTMRHIPAHPEQIESPVLSIVRNALRAAALASSDRAALDVAGDALRRIAELSAVEVRHA</sequence>
<keyword evidence="1" id="KW-0732">Signal</keyword>
<feature type="signal peptide" evidence="1">
    <location>
        <begin position="1"/>
        <end position="21"/>
    </location>
</feature>
<reference evidence="2 3" key="1">
    <citation type="submission" date="2019-08" db="EMBL/GenBank/DDBJ databases">
        <authorList>
            <person name="Peeters C."/>
        </authorList>
    </citation>
    <scope>NUCLEOTIDE SEQUENCE [LARGE SCALE GENOMIC DNA]</scope>
    <source>
        <strain evidence="2 3">LMG 31111</strain>
    </source>
</reference>
<proteinExistence type="predicted"/>
<dbReference type="AlphaFoldDB" id="A0A5E4TGA1"/>
<protein>
    <submittedName>
        <fullName evidence="2">Uncharacterized protein</fullName>
    </submittedName>
</protein>
<feature type="chain" id="PRO_5022952140" evidence="1">
    <location>
        <begin position="22"/>
        <end position="167"/>
    </location>
</feature>
<organism evidence="2 3">
    <name type="scientific">Pandoraea communis</name>
    <dbReference type="NCBI Taxonomy" id="2508297"/>
    <lineage>
        <taxon>Bacteria</taxon>
        <taxon>Pseudomonadati</taxon>
        <taxon>Pseudomonadota</taxon>
        <taxon>Betaproteobacteria</taxon>
        <taxon>Burkholderiales</taxon>
        <taxon>Burkholderiaceae</taxon>
        <taxon>Pandoraea</taxon>
    </lineage>
</organism>
<name>A0A5E4TGA1_9BURK</name>
<keyword evidence="3" id="KW-1185">Reference proteome</keyword>
<evidence type="ECO:0000256" key="1">
    <source>
        <dbReference type="SAM" id="SignalP"/>
    </source>
</evidence>
<evidence type="ECO:0000313" key="3">
    <source>
        <dbReference type="Proteomes" id="UP000383971"/>
    </source>
</evidence>
<accession>A0A5E4TGA1</accession>
<dbReference type="Proteomes" id="UP000383971">
    <property type="component" value="Unassembled WGS sequence"/>
</dbReference>